<keyword evidence="1" id="KW-0732">Signal</keyword>
<dbReference type="GO" id="GO:0043235">
    <property type="term" value="C:receptor complex"/>
    <property type="evidence" value="ECO:0007669"/>
    <property type="project" value="TreeGrafter"/>
</dbReference>
<evidence type="ECO:0000256" key="1">
    <source>
        <dbReference type="ARBA" id="ARBA00022729"/>
    </source>
</evidence>
<organism evidence="8 9">
    <name type="scientific">Merluccius polli</name>
    <name type="common">Benguela hake</name>
    <name type="synonym">Merluccius cadenati</name>
    <dbReference type="NCBI Taxonomy" id="89951"/>
    <lineage>
        <taxon>Eukaryota</taxon>
        <taxon>Metazoa</taxon>
        <taxon>Chordata</taxon>
        <taxon>Craniata</taxon>
        <taxon>Vertebrata</taxon>
        <taxon>Euteleostomi</taxon>
        <taxon>Actinopterygii</taxon>
        <taxon>Neopterygii</taxon>
        <taxon>Teleostei</taxon>
        <taxon>Neoteleostei</taxon>
        <taxon>Acanthomorphata</taxon>
        <taxon>Zeiogadaria</taxon>
        <taxon>Gadariae</taxon>
        <taxon>Gadiformes</taxon>
        <taxon>Gadoidei</taxon>
        <taxon>Merlucciidae</taxon>
        <taxon>Merluccius</taxon>
    </lineage>
</organism>
<sequence>MEQSMWPFEYLELLEPYKRYDIMLHTRPNRDPCNMKRINNSESTYGGLQFYFREGAPVSAPTNITGSNITQTSMVLTWKPVPVEDVRGVLLGYTLHYKEHGQTHTSTVTNITVDPTLNQQELVDLKSGTMYVVQMSARTSAGAGIKSAARYFETNSQAKRSFWPSVPNPGVSIAIQRIDKFDELEHLNPTSIREEYDTCTLHLPAPAPPLLLQCAGLEGSGRPLASPAGQADPAQRDSSEEEEEESTGGDERTATSDAPRDGWESTPGPLHSDYTTMEMFQRVTPQLFPSCTATGHAGLQLPELGLIGLES</sequence>
<dbReference type="InterPro" id="IPR013783">
    <property type="entry name" value="Ig-like_fold"/>
</dbReference>
<evidence type="ECO:0000256" key="2">
    <source>
        <dbReference type="ARBA" id="ARBA00022737"/>
    </source>
</evidence>
<evidence type="ECO:0000256" key="4">
    <source>
        <dbReference type="ARBA" id="ARBA00023170"/>
    </source>
</evidence>
<feature type="compositionally biased region" description="Acidic residues" evidence="6">
    <location>
        <begin position="239"/>
        <end position="248"/>
    </location>
</feature>
<keyword evidence="5" id="KW-0325">Glycoprotein</keyword>
<evidence type="ECO:0000256" key="6">
    <source>
        <dbReference type="SAM" id="MobiDB-lite"/>
    </source>
</evidence>
<dbReference type="PROSITE" id="PS50853">
    <property type="entry name" value="FN3"/>
    <property type="match status" value="1"/>
</dbReference>
<dbReference type="Pfam" id="PF00041">
    <property type="entry name" value="fn3"/>
    <property type="match status" value="1"/>
</dbReference>
<protein>
    <submittedName>
        <fullName evidence="8">Interleukin-31 receptor subunit alpha</fullName>
    </submittedName>
</protein>
<name>A0AA47N8V2_MERPO</name>
<proteinExistence type="predicted"/>
<keyword evidence="3" id="KW-1015">Disulfide bond</keyword>
<feature type="domain" description="Fibronectin type-III" evidence="7">
    <location>
        <begin position="60"/>
        <end position="157"/>
    </location>
</feature>
<dbReference type="InterPro" id="IPR050379">
    <property type="entry name" value="Type-I_Cytokine_Rcpt"/>
</dbReference>
<evidence type="ECO:0000313" key="8">
    <source>
        <dbReference type="EMBL" id="KAK0154542.1"/>
    </source>
</evidence>
<feature type="compositionally biased region" description="Basic and acidic residues" evidence="6">
    <location>
        <begin position="249"/>
        <end position="263"/>
    </location>
</feature>
<dbReference type="InterPro" id="IPR036116">
    <property type="entry name" value="FN3_sf"/>
</dbReference>
<dbReference type="Gene3D" id="2.60.40.10">
    <property type="entry name" value="Immunoglobulins"/>
    <property type="match status" value="1"/>
</dbReference>
<dbReference type="InterPro" id="IPR003961">
    <property type="entry name" value="FN3_dom"/>
</dbReference>
<evidence type="ECO:0000259" key="7">
    <source>
        <dbReference type="PROSITE" id="PS50853"/>
    </source>
</evidence>
<evidence type="ECO:0000313" key="9">
    <source>
        <dbReference type="Proteomes" id="UP001174136"/>
    </source>
</evidence>
<dbReference type="Proteomes" id="UP001174136">
    <property type="component" value="Unassembled WGS sequence"/>
</dbReference>
<dbReference type="CDD" id="cd00063">
    <property type="entry name" value="FN3"/>
    <property type="match status" value="1"/>
</dbReference>
<keyword evidence="2" id="KW-0677">Repeat</keyword>
<evidence type="ECO:0000256" key="3">
    <source>
        <dbReference type="ARBA" id="ARBA00023157"/>
    </source>
</evidence>
<dbReference type="EMBL" id="JAOPHQ010000421">
    <property type="protein sequence ID" value="KAK0154542.1"/>
    <property type="molecule type" value="Genomic_DNA"/>
</dbReference>
<dbReference type="GO" id="GO:0009897">
    <property type="term" value="C:external side of plasma membrane"/>
    <property type="evidence" value="ECO:0007669"/>
    <property type="project" value="TreeGrafter"/>
</dbReference>
<feature type="region of interest" description="Disordered" evidence="6">
    <location>
        <begin position="221"/>
        <end position="275"/>
    </location>
</feature>
<dbReference type="GO" id="GO:0004896">
    <property type="term" value="F:cytokine receptor activity"/>
    <property type="evidence" value="ECO:0007669"/>
    <property type="project" value="TreeGrafter"/>
</dbReference>
<evidence type="ECO:0000256" key="5">
    <source>
        <dbReference type="ARBA" id="ARBA00023180"/>
    </source>
</evidence>
<dbReference type="FunFam" id="2.60.40.10:FF:000028">
    <property type="entry name" value="Neuronal cell adhesion molecule"/>
    <property type="match status" value="1"/>
</dbReference>
<accession>A0AA47N8V2</accession>
<reference evidence="8" key="1">
    <citation type="journal article" date="2023" name="Front. Mar. Sci.">
        <title>A new Merluccius polli reference genome to investigate the effects of global change in West African waters.</title>
        <authorList>
            <person name="Mateo J.L."/>
            <person name="Blanco-Fernandez C."/>
            <person name="Garcia-Vazquez E."/>
            <person name="Machado-Schiaffino G."/>
        </authorList>
    </citation>
    <scope>NUCLEOTIDE SEQUENCE</scope>
    <source>
        <strain evidence="8">C29</strain>
        <tissue evidence="8">Fin</tissue>
    </source>
</reference>
<keyword evidence="9" id="KW-1185">Reference proteome</keyword>
<dbReference type="SUPFAM" id="SSF49265">
    <property type="entry name" value="Fibronectin type III"/>
    <property type="match status" value="1"/>
</dbReference>
<comment type="caution">
    <text evidence="8">The sequence shown here is derived from an EMBL/GenBank/DDBJ whole genome shotgun (WGS) entry which is preliminary data.</text>
</comment>
<dbReference type="AlphaFoldDB" id="A0AA47N8V2"/>
<dbReference type="GO" id="GO:0019955">
    <property type="term" value="F:cytokine binding"/>
    <property type="evidence" value="ECO:0007669"/>
    <property type="project" value="TreeGrafter"/>
</dbReference>
<keyword evidence="4 8" id="KW-0675">Receptor</keyword>
<dbReference type="PANTHER" id="PTHR23036:SF193">
    <property type="entry name" value="INTERLEUKIN-6 RECEPTOR SUBUNIT BETA-LIKE"/>
    <property type="match status" value="1"/>
</dbReference>
<gene>
    <name evidence="8" type="primary">IL31RA_2</name>
    <name evidence="8" type="ORF">N1851_003355</name>
</gene>
<dbReference type="PANTHER" id="PTHR23036">
    <property type="entry name" value="CYTOKINE RECEPTOR"/>
    <property type="match status" value="1"/>
</dbReference>
<dbReference type="SMART" id="SM00060">
    <property type="entry name" value="FN3"/>
    <property type="match status" value="1"/>
</dbReference>